<dbReference type="SUPFAM" id="SSF89155">
    <property type="entry name" value="TorD-like"/>
    <property type="match status" value="1"/>
</dbReference>
<protein>
    <recommendedName>
        <fullName evidence="4">Molecular chaperone TorD</fullName>
    </recommendedName>
</protein>
<proteinExistence type="predicted"/>
<dbReference type="InterPro" id="IPR020945">
    <property type="entry name" value="DMSO/NO3_reduct_chaperone"/>
</dbReference>
<dbReference type="InterPro" id="IPR036411">
    <property type="entry name" value="TorD-like_sf"/>
</dbReference>
<evidence type="ECO:0000313" key="2">
    <source>
        <dbReference type="EMBL" id="TXH83524.1"/>
    </source>
</evidence>
<evidence type="ECO:0000256" key="1">
    <source>
        <dbReference type="ARBA" id="ARBA00023186"/>
    </source>
</evidence>
<dbReference type="AlphaFoldDB" id="A0A5C7SIB1"/>
<dbReference type="PANTHER" id="PTHR34227">
    <property type="entry name" value="CHAPERONE PROTEIN YCDY"/>
    <property type="match status" value="1"/>
</dbReference>
<dbReference type="Proteomes" id="UP000321192">
    <property type="component" value="Unassembled WGS sequence"/>
</dbReference>
<gene>
    <name evidence="2" type="ORF">E6Q80_13435</name>
</gene>
<dbReference type="Gene3D" id="1.10.3480.10">
    <property type="entry name" value="TorD-like"/>
    <property type="match status" value="1"/>
</dbReference>
<name>A0A5C7SIB1_THASP</name>
<dbReference type="EMBL" id="SSFD01000208">
    <property type="protein sequence ID" value="TXH83524.1"/>
    <property type="molecule type" value="Genomic_DNA"/>
</dbReference>
<sequence length="280" mass="31136">MLKTLLAIDDEDAVVVDERAPPPRPIAERRAEYDARASLCRLLAGVFVEEADADFVRALRCPEVLASLAAAGVCFEADFLDAEEGALVERLACEYTTLFAASGGFPPVESVRLTGRYKQDPHFQVAQDYAKWGFVVGKGRFELLPDQLGVELMFVAELLERCSGALAAGDEALARRIERDLKRFWTQHLARWVRGYARLVEQVAEHSFYRGMAAFLQGFAGEEIAAMGLRIDDEDHARAVVPKSEIRVEFNPDEPVCNGCESIPDTQQRAANVHTLHDLR</sequence>
<organism evidence="2 3">
    <name type="scientific">Thauera aminoaromatica</name>
    <dbReference type="NCBI Taxonomy" id="164330"/>
    <lineage>
        <taxon>Bacteria</taxon>
        <taxon>Pseudomonadati</taxon>
        <taxon>Pseudomonadota</taxon>
        <taxon>Betaproteobacteria</taxon>
        <taxon>Rhodocyclales</taxon>
        <taxon>Zoogloeaceae</taxon>
        <taxon>Thauera</taxon>
    </lineage>
</organism>
<dbReference type="PANTHER" id="PTHR34227:SF1">
    <property type="entry name" value="DIMETHYL SULFOXIDE REDUCTASE CHAPERONE-RELATED"/>
    <property type="match status" value="1"/>
</dbReference>
<reference evidence="2 3" key="1">
    <citation type="submission" date="2018-09" db="EMBL/GenBank/DDBJ databases">
        <title>Metagenome Assembled Genomes from an Advanced Water Purification Facility.</title>
        <authorList>
            <person name="Stamps B.W."/>
            <person name="Spear J.R."/>
        </authorList>
    </citation>
    <scope>NUCLEOTIDE SEQUENCE [LARGE SCALE GENOMIC DNA]</scope>
    <source>
        <strain evidence="2">Bin_27_1</strain>
    </source>
</reference>
<dbReference type="Pfam" id="PF02613">
    <property type="entry name" value="Nitrate_red_del"/>
    <property type="match status" value="1"/>
</dbReference>
<dbReference type="InterPro" id="IPR050289">
    <property type="entry name" value="TorD/DmsD_chaperones"/>
</dbReference>
<comment type="caution">
    <text evidence="2">The sequence shown here is derived from an EMBL/GenBank/DDBJ whole genome shotgun (WGS) entry which is preliminary data.</text>
</comment>
<evidence type="ECO:0008006" key="4">
    <source>
        <dbReference type="Google" id="ProtNLM"/>
    </source>
</evidence>
<evidence type="ECO:0000313" key="3">
    <source>
        <dbReference type="Proteomes" id="UP000321192"/>
    </source>
</evidence>
<accession>A0A5C7SIB1</accession>
<dbReference type="RefSeq" id="WP_276659331.1">
    <property type="nucleotide sequence ID" value="NZ_SSFD01000208.1"/>
</dbReference>
<keyword evidence="1" id="KW-0143">Chaperone</keyword>